<keyword evidence="8 16" id="KW-0560">Oxidoreductase</keyword>
<evidence type="ECO:0000256" key="11">
    <source>
        <dbReference type="ARBA" id="ARBA00023284"/>
    </source>
</evidence>
<dbReference type="EMBL" id="AZER01000016">
    <property type="protein sequence ID" value="KRL26946.1"/>
    <property type="molecule type" value="Genomic_DNA"/>
</dbReference>
<keyword evidence="11 16" id="KW-0676">Redox-active center</keyword>
<evidence type="ECO:0000259" key="17">
    <source>
        <dbReference type="Pfam" id="PF02852"/>
    </source>
</evidence>
<evidence type="ECO:0000256" key="1">
    <source>
        <dbReference type="ARBA" id="ARBA00004496"/>
    </source>
</evidence>
<dbReference type="GO" id="GO:0050660">
    <property type="term" value="F:flavin adenine dinucleotide binding"/>
    <property type="evidence" value="ECO:0007669"/>
    <property type="project" value="InterPro"/>
</dbReference>
<dbReference type="Proteomes" id="UP000051445">
    <property type="component" value="Unassembled WGS sequence"/>
</dbReference>
<dbReference type="SUPFAM" id="SSF51905">
    <property type="entry name" value="FAD/NAD(P)-binding domain"/>
    <property type="match status" value="1"/>
</dbReference>
<dbReference type="InterPro" id="IPR050151">
    <property type="entry name" value="Class-I_Pyr_Nuc-Dis_Oxidored"/>
</dbReference>
<sequence length="480" mass="51197">MADVEKKDTVIIGGGPGGYVAAIRASELGQKVTLIEKDNGEPNHSGLGGVCLNVGCVPSKALIAAGHRFQQTLNSSTYGIDKTNAKIDFAKTQDWKQHKVVDRMTRGVKMLLKKHKVEIINGVAMMDNDHQLRVLKSGPKQFMDFDGGKKITWNNLILATGSRPIEIPNFKFEGRVIDSTGGLGLKEIPKEFVVIGGGYIGTELAGAYADLGSHVTILEGSNTILGGFDQDMVKVVEKNLKKKGIDIITNAMAKNSSQDANSVTVTYEVDGKEQSIKADYCMVSVGRKPNTDNFALDMTSVKLNDHHQVIVDKQGKTNVDHIYAVGDIVPGPALAHKAFFEGKTAAGAIAGKNTANDWVGVPAVCFSDPELAEVGLSKAAAEKKGIEVATAQFPFAGNARAVSLDEPEGFVRFIYTKKEKNVVGAQVVGPEASTLAGELSLIVNCGMNVEDVALTIHPHPTLNEPIQEAADVAMGLPTHI</sequence>
<keyword evidence="10" id="KW-1015">Disulfide bond</keyword>
<dbReference type="PIRSF" id="PIRSF000350">
    <property type="entry name" value="Mercury_reductase_MerA"/>
    <property type="match status" value="1"/>
</dbReference>
<dbReference type="GO" id="GO:0006103">
    <property type="term" value="P:2-oxoglutarate metabolic process"/>
    <property type="evidence" value="ECO:0007669"/>
    <property type="project" value="TreeGrafter"/>
</dbReference>
<comment type="cofactor">
    <cofactor evidence="14 16">
        <name>FAD</name>
        <dbReference type="ChEBI" id="CHEBI:57692"/>
    </cofactor>
    <text evidence="14 16">Binds 1 FAD per subunit.</text>
</comment>
<name>A0A0R1PA69_9LACO</name>
<dbReference type="RefSeq" id="WP_057750242.1">
    <property type="nucleotide sequence ID" value="NZ_AZER01000016.1"/>
</dbReference>
<comment type="miscellaneous">
    <text evidence="16">The active site is a redox-active disulfide bond.</text>
</comment>
<protein>
    <recommendedName>
        <fullName evidence="4 16">Dihydrolipoyl dehydrogenase</fullName>
        <ecNumber evidence="3 16">1.8.1.4</ecNumber>
    </recommendedName>
</protein>
<keyword evidence="6 16" id="KW-0285">Flavoprotein</keyword>
<comment type="subcellular location">
    <subcellularLocation>
        <location evidence="1">Cytoplasm</location>
    </subcellularLocation>
</comment>
<dbReference type="Pfam" id="PF02852">
    <property type="entry name" value="Pyr_redox_dim"/>
    <property type="match status" value="1"/>
</dbReference>
<dbReference type="InterPro" id="IPR036188">
    <property type="entry name" value="FAD/NAD-bd_sf"/>
</dbReference>
<feature type="binding site" evidence="14">
    <location>
        <position position="60"/>
    </location>
    <ligand>
        <name>FAD</name>
        <dbReference type="ChEBI" id="CHEBI:57692"/>
    </ligand>
</feature>
<dbReference type="EC" id="1.8.1.4" evidence="3 16"/>
<comment type="catalytic activity">
    <reaction evidence="12 16">
        <text>N(6)-[(R)-dihydrolipoyl]-L-lysyl-[protein] + NAD(+) = N(6)-[(R)-lipoyl]-L-lysyl-[protein] + NADH + H(+)</text>
        <dbReference type="Rhea" id="RHEA:15045"/>
        <dbReference type="Rhea" id="RHEA-COMP:10474"/>
        <dbReference type="Rhea" id="RHEA-COMP:10475"/>
        <dbReference type="ChEBI" id="CHEBI:15378"/>
        <dbReference type="ChEBI" id="CHEBI:57540"/>
        <dbReference type="ChEBI" id="CHEBI:57945"/>
        <dbReference type="ChEBI" id="CHEBI:83099"/>
        <dbReference type="ChEBI" id="CHEBI:83100"/>
        <dbReference type="EC" id="1.8.1.4"/>
    </reaction>
</comment>
<keyword evidence="20" id="KW-1185">Reference proteome</keyword>
<dbReference type="OrthoDB" id="9800167at2"/>
<evidence type="ECO:0000256" key="15">
    <source>
        <dbReference type="PIRSR" id="PIRSR000350-4"/>
    </source>
</evidence>
<dbReference type="NCBIfam" id="TIGR01350">
    <property type="entry name" value="lipoamide_DH"/>
    <property type="match status" value="1"/>
</dbReference>
<dbReference type="InterPro" id="IPR016156">
    <property type="entry name" value="FAD/NAD-linked_Rdtase_dimer_sf"/>
</dbReference>
<dbReference type="PATRIC" id="fig|1423746.3.peg.700"/>
<dbReference type="PRINTS" id="PR00411">
    <property type="entry name" value="PNDRDTASEI"/>
</dbReference>
<dbReference type="GO" id="GO:0004148">
    <property type="term" value="F:dihydrolipoyl dehydrogenase (NADH) activity"/>
    <property type="evidence" value="ECO:0007669"/>
    <property type="project" value="UniProtKB-EC"/>
</dbReference>
<reference evidence="19 20" key="1">
    <citation type="journal article" date="2015" name="Genome Announc.">
        <title>Expanding the biotechnology potential of lactobacilli through comparative genomics of 213 strains and associated genera.</title>
        <authorList>
            <person name="Sun Z."/>
            <person name="Harris H.M."/>
            <person name="McCann A."/>
            <person name="Guo C."/>
            <person name="Argimon S."/>
            <person name="Zhang W."/>
            <person name="Yang X."/>
            <person name="Jeffery I.B."/>
            <person name="Cooney J.C."/>
            <person name="Kagawa T.F."/>
            <person name="Liu W."/>
            <person name="Song Y."/>
            <person name="Salvetti E."/>
            <person name="Wrobel A."/>
            <person name="Rasinkangas P."/>
            <person name="Parkhill J."/>
            <person name="Rea M.C."/>
            <person name="O'Sullivan O."/>
            <person name="Ritari J."/>
            <person name="Douillard F.P."/>
            <person name="Paul Ross R."/>
            <person name="Yang R."/>
            <person name="Briner A.E."/>
            <person name="Felis G.E."/>
            <person name="de Vos W.M."/>
            <person name="Barrangou R."/>
            <person name="Klaenhammer T.R."/>
            <person name="Caufield P.W."/>
            <person name="Cui Y."/>
            <person name="Zhang H."/>
            <person name="O'Toole P.W."/>
        </authorList>
    </citation>
    <scope>NUCLEOTIDE SEQUENCE [LARGE SCALE GENOMIC DNA]</scope>
    <source>
        <strain evidence="19 20">DSM 13145</strain>
    </source>
</reference>
<feature type="binding site" evidence="14">
    <location>
        <position position="327"/>
    </location>
    <ligand>
        <name>FAD</name>
        <dbReference type="ChEBI" id="CHEBI:57692"/>
    </ligand>
</feature>
<evidence type="ECO:0000256" key="14">
    <source>
        <dbReference type="PIRSR" id="PIRSR000350-3"/>
    </source>
</evidence>
<evidence type="ECO:0000256" key="10">
    <source>
        <dbReference type="ARBA" id="ARBA00023157"/>
    </source>
</evidence>
<feature type="binding site" evidence="14">
    <location>
        <begin position="160"/>
        <end position="162"/>
    </location>
    <ligand>
        <name>FAD</name>
        <dbReference type="ChEBI" id="CHEBI:57692"/>
    </ligand>
</feature>
<evidence type="ECO:0000256" key="16">
    <source>
        <dbReference type="RuleBase" id="RU003692"/>
    </source>
</evidence>
<dbReference type="Gene3D" id="3.30.390.30">
    <property type="match status" value="1"/>
</dbReference>
<feature type="domain" description="FAD/NAD(P)-binding" evidence="18">
    <location>
        <begin position="8"/>
        <end position="342"/>
    </location>
</feature>
<feature type="domain" description="Pyridine nucleotide-disulphide oxidoreductase dimerisation" evidence="17">
    <location>
        <begin position="361"/>
        <end position="470"/>
    </location>
</feature>
<dbReference type="PROSITE" id="PS00076">
    <property type="entry name" value="PYRIDINE_REDOX_1"/>
    <property type="match status" value="1"/>
</dbReference>
<feature type="binding site" evidence="14">
    <location>
        <position position="219"/>
    </location>
    <ligand>
        <name>NAD(+)</name>
        <dbReference type="ChEBI" id="CHEBI:57540"/>
    </ligand>
</feature>
<dbReference type="PANTHER" id="PTHR22912:SF160">
    <property type="entry name" value="DIHYDROLIPOYL DEHYDROGENASE"/>
    <property type="match status" value="1"/>
</dbReference>
<feature type="active site" description="Proton acceptor" evidence="13">
    <location>
        <position position="459"/>
    </location>
</feature>
<feature type="binding site" evidence="14">
    <location>
        <begin position="196"/>
        <end position="203"/>
    </location>
    <ligand>
        <name>NAD(+)</name>
        <dbReference type="ChEBI" id="CHEBI:57540"/>
    </ligand>
</feature>
<dbReference type="Pfam" id="PF07992">
    <property type="entry name" value="Pyr_redox_2"/>
    <property type="match status" value="1"/>
</dbReference>
<evidence type="ECO:0000313" key="19">
    <source>
        <dbReference type="EMBL" id="KRL26946.1"/>
    </source>
</evidence>
<comment type="caution">
    <text evidence="19">The sequence shown here is derived from an EMBL/GenBank/DDBJ whole genome shotgun (WGS) entry which is preliminary data.</text>
</comment>
<evidence type="ECO:0000313" key="20">
    <source>
        <dbReference type="Proteomes" id="UP000051445"/>
    </source>
</evidence>
<evidence type="ECO:0000256" key="3">
    <source>
        <dbReference type="ARBA" id="ARBA00012608"/>
    </source>
</evidence>
<dbReference type="GO" id="GO:0005737">
    <property type="term" value="C:cytoplasm"/>
    <property type="evidence" value="ECO:0007669"/>
    <property type="project" value="UniProtKB-SubCell"/>
</dbReference>
<dbReference type="InterPro" id="IPR006258">
    <property type="entry name" value="Lipoamide_DH"/>
</dbReference>
<evidence type="ECO:0000256" key="13">
    <source>
        <dbReference type="PIRSR" id="PIRSR000350-2"/>
    </source>
</evidence>
<dbReference type="PANTHER" id="PTHR22912">
    <property type="entry name" value="DISULFIDE OXIDOREDUCTASE"/>
    <property type="match status" value="1"/>
</dbReference>
<dbReference type="InterPro" id="IPR004099">
    <property type="entry name" value="Pyr_nucl-diS_OxRdtase_dimer"/>
</dbReference>
<dbReference type="STRING" id="1423746.FD27_GL000692"/>
<dbReference type="SUPFAM" id="SSF55424">
    <property type="entry name" value="FAD/NAD-linked reductases, dimerisation (C-terminal) domain"/>
    <property type="match status" value="1"/>
</dbReference>
<feature type="binding site" evidence="14">
    <location>
        <position position="286"/>
    </location>
    <ligand>
        <name>NAD(+)</name>
        <dbReference type="ChEBI" id="CHEBI:57540"/>
    </ligand>
</feature>
<proteinExistence type="inferred from homology"/>
<gene>
    <name evidence="19" type="ORF">FD27_GL000692</name>
</gene>
<dbReference type="FunFam" id="3.50.50.60:FF:000037">
    <property type="entry name" value="Dihydrolipoyl dehydrogenase"/>
    <property type="match status" value="1"/>
</dbReference>
<feature type="disulfide bond" description="Redox-active" evidence="15">
    <location>
        <begin position="51"/>
        <end position="56"/>
    </location>
</feature>
<organism evidence="19 20">
    <name type="scientific">Limosilactobacillus frumenti DSM 13145</name>
    <dbReference type="NCBI Taxonomy" id="1423746"/>
    <lineage>
        <taxon>Bacteria</taxon>
        <taxon>Bacillati</taxon>
        <taxon>Bacillota</taxon>
        <taxon>Bacilli</taxon>
        <taxon>Lactobacillales</taxon>
        <taxon>Lactobacillaceae</taxon>
        <taxon>Limosilactobacillus</taxon>
    </lineage>
</organism>
<keyword evidence="7 14" id="KW-0274">FAD</keyword>
<evidence type="ECO:0000256" key="2">
    <source>
        <dbReference type="ARBA" id="ARBA00007532"/>
    </source>
</evidence>
<comment type="similarity">
    <text evidence="2 16">Belongs to the class-I pyridine nucleotide-disulfide oxidoreductase family.</text>
</comment>
<dbReference type="Gene3D" id="3.50.50.60">
    <property type="entry name" value="FAD/NAD(P)-binding domain"/>
    <property type="match status" value="2"/>
</dbReference>
<keyword evidence="14" id="KW-0547">Nucleotide-binding</keyword>
<keyword evidence="9 14" id="KW-0520">NAD</keyword>
<dbReference type="InterPro" id="IPR012999">
    <property type="entry name" value="Pyr_OxRdtase_I_AS"/>
</dbReference>
<evidence type="ECO:0000256" key="4">
    <source>
        <dbReference type="ARBA" id="ARBA00016961"/>
    </source>
</evidence>
<evidence type="ECO:0000256" key="9">
    <source>
        <dbReference type="ARBA" id="ARBA00023027"/>
    </source>
</evidence>
<keyword evidence="5" id="KW-0963">Cytoplasm</keyword>
<evidence type="ECO:0000256" key="8">
    <source>
        <dbReference type="ARBA" id="ARBA00023002"/>
    </source>
</evidence>
<evidence type="ECO:0000256" key="7">
    <source>
        <dbReference type="ARBA" id="ARBA00022827"/>
    </source>
</evidence>
<dbReference type="InterPro" id="IPR001100">
    <property type="entry name" value="Pyr_nuc-diS_OxRdtase"/>
</dbReference>
<accession>A0A0R1PA69</accession>
<evidence type="ECO:0000259" key="18">
    <source>
        <dbReference type="Pfam" id="PF07992"/>
    </source>
</evidence>
<dbReference type="FunFam" id="3.30.390.30:FF:000001">
    <property type="entry name" value="Dihydrolipoyl dehydrogenase"/>
    <property type="match status" value="1"/>
</dbReference>
<evidence type="ECO:0000256" key="5">
    <source>
        <dbReference type="ARBA" id="ARBA00022490"/>
    </source>
</evidence>
<evidence type="ECO:0000256" key="12">
    <source>
        <dbReference type="ARBA" id="ARBA00049187"/>
    </source>
</evidence>
<evidence type="ECO:0000256" key="6">
    <source>
        <dbReference type="ARBA" id="ARBA00022630"/>
    </source>
</evidence>
<dbReference type="PRINTS" id="PR00368">
    <property type="entry name" value="FADPNR"/>
</dbReference>
<dbReference type="AlphaFoldDB" id="A0A0R1PA69"/>
<dbReference type="InterPro" id="IPR023753">
    <property type="entry name" value="FAD/NAD-binding_dom"/>
</dbReference>